<accession>A0A843WCF4</accession>
<keyword evidence="3" id="KW-1185">Reference proteome</keyword>
<protein>
    <submittedName>
        <fullName evidence="2">Uncharacterized protein</fullName>
    </submittedName>
</protein>
<organism evidence="2 3">
    <name type="scientific">Colocasia esculenta</name>
    <name type="common">Wild taro</name>
    <name type="synonym">Arum esculentum</name>
    <dbReference type="NCBI Taxonomy" id="4460"/>
    <lineage>
        <taxon>Eukaryota</taxon>
        <taxon>Viridiplantae</taxon>
        <taxon>Streptophyta</taxon>
        <taxon>Embryophyta</taxon>
        <taxon>Tracheophyta</taxon>
        <taxon>Spermatophyta</taxon>
        <taxon>Magnoliopsida</taxon>
        <taxon>Liliopsida</taxon>
        <taxon>Araceae</taxon>
        <taxon>Aroideae</taxon>
        <taxon>Colocasieae</taxon>
        <taxon>Colocasia</taxon>
    </lineage>
</organism>
<reference evidence="2" key="1">
    <citation type="submission" date="2017-07" db="EMBL/GenBank/DDBJ databases">
        <title>Taro Niue Genome Assembly and Annotation.</title>
        <authorList>
            <person name="Atibalentja N."/>
            <person name="Keating K."/>
            <person name="Fields C.J."/>
        </authorList>
    </citation>
    <scope>NUCLEOTIDE SEQUENCE</scope>
    <source>
        <strain evidence="2">Niue_2</strain>
        <tissue evidence="2">Leaf</tissue>
    </source>
</reference>
<feature type="compositionally biased region" description="Basic and acidic residues" evidence="1">
    <location>
        <begin position="54"/>
        <end position="88"/>
    </location>
</feature>
<comment type="caution">
    <text evidence="2">The sequence shown here is derived from an EMBL/GenBank/DDBJ whole genome shotgun (WGS) entry which is preliminary data.</text>
</comment>
<dbReference type="AlphaFoldDB" id="A0A843WCF4"/>
<evidence type="ECO:0000256" key="1">
    <source>
        <dbReference type="SAM" id="MobiDB-lite"/>
    </source>
</evidence>
<evidence type="ECO:0000313" key="3">
    <source>
        <dbReference type="Proteomes" id="UP000652761"/>
    </source>
</evidence>
<dbReference type="Proteomes" id="UP000652761">
    <property type="component" value="Unassembled WGS sequence"/>
</dbReference>
<dbReference type="EMBL" id="NMUH01003352">
    <property type="protein sequence ID" value="MQM05127.1"/>
    <property type="molecule type" value="Genomic_DNA"/>
</dbReference>
<sequence length="88" mass="9882">MTERLGSCRLHAPVERDPHLFYETTCALLGPAFGRPLQVLGLSNNGKNPCTCRDMAESPGRSRYDRKSREVKIRPEIPGRSRNDCKAP</sequence>
<proteinExistence type="predicted"/>
<feature type="region of interest" description="Disordered" evidence="1">
    <location>
        <begin position="50"/>
        <end position="88"/>
    </location>
</feature>
<gene>
    <name evidence="2" type="ORF">Taro_037933</name>
</gene>
<name>A0A843WCF4_COLES</name>
<evidence type="ECO:0000313" key="2">
    <source>
        <dbReference type="EMBL" id="MQM05127.1"/>
    </source>
</evidence>